<reference evidence="2 3" key="1">
    <citation type="journal article" date="2019" name="Int. J. Syst. Evol. Microbiol.">
        <title>The Global Catalogue of Microorganisms (GCM) 10K type strain sequencing project: providing services to taxonomists for standard genome sequencing and annotation.</title>
        <authorList>
            <consortium name="The Broad Institute Genomics Platform"/>
            <consortium name="The Broad Institute Genome Sequencing Center for Infectious Disease"/>
            <person name="Wu L."/>
            <person name="Ma J."/>
        </authorList>
    </citation>
    <scope>NUCLEOTIDE SEQUENCE [LARGE SCALE GENOMIC DNA]</scope>
    <source>
        <strain evidence="2 3">CGMCC 1.12237</strain>
    </source>
</reference>
<feature type="domain" description="Methyltransferase type 11" evidence="1">
    <location>
        <begin position="83"/>
        <end position="143"/>
    </location>
</feature>
<organism evidence="2 3">
    <name type="scientific">Salinirubrum litoreum</name>
    <dbReference type="NCBI Taxonomy" id="1126234"/>
    <lineage>
        <taxon>Archaea</taxon>
        <taxon>Methanobacteriati</taxon>
        <taxon>Methanobacteriota</taxon>
        <taxon>Stenosarchaea group</taxon>
        <taxon>Halobacteria</taxon>
        <taxon>Halobacteriales</taxon>
        <taxon>Haloferacaceae</taxon>
        <taxon>Salinirubrum</taxon>
    </lineage>
</organism>
<dbReference type="GO" id="GO:0032259">
    <property type="term" value="P:methylation"/>
    <property type="evidence" value="ECO:0007669"/>
    <property type="project" value="UniProtKB-KW"/>
</dbReference>
<dbReference type="Pfam" id="PF08241">
    <property type="entry name" value="Methyltransf_11"/>
    <property type="match status" value="1"/>
</dbReference>
<dbReference type="InterPro" id="IPR013216">
    <property type="entry name" value="Methyltransf_11"/>
</dbReference>
<accession>A0ABD5R6X6</accession>
<keyword evidence="2" id="KW-0489">Methyltransferase</keyword>
<name>A0ABD5R6X6_9EURY</name>
<keyword evidence="3" id="KW-1185">Reference proteome</keyword>
<evidence type="ECO:0000259" key="1">
    <source>
        <dbReference type="Pfam" id="PF08241"/>
    </source>
</evidence>
<dbReference type="InterPro" id="IPR029063">
    <property type="entry name" value="SAM-dependent_MTases_sf"/>
</dbReference>
<dbReference type="Proteomes" id="UP001596201">
    <property type="component" value="Unassembled WGS sequence"/>
</dbReference>
<protein>
    <submittedName>
        <fullName evidence="2">Class I SAM-dependent methyltransferase</fullName>
        <ecNumber evidence="2">2.1.1.-</ecNumber>
    </submittedName>
</protein>
<dbReference type="EC" id="2.1.1.-" evidence="2"/>
<dbReference type="PANTHER" id="PTHR43036">
    <property type="entry name" value="OSJNBB0011N17.9 PROTEIN"/>
    <property type="match status" value="1"/>
</dbReference>
<keyword evidence="2" id="KW-0808">Transferase</keyword>
<evidence type="ECO:0000313" key="2">
    <source>
        <dbReference type="EMBL" id="MFC5365720.1"/>
    </source>
</evidence>
<gene>
    <name evidence="2" type="ORF">ACFPJ5_02130</name>
</gene>
<dbReference type="AlphaFoldDB" id="A0ABD5R6X6"/>
<evidence type="ECO:0000313" key="3">
    <source>
        <dbReference type="Proteomes" id="UP001596201"/>
    </source>
</evidence>
<dbReference type="RefSeq" id="WP_227228998.1">
    <property type="nucleotide sequence ID" value="NZ_JAJCVJ010000001.1"/>
</dbReference>
<proteinExistence type="predicted"/>
<sequence length="207" mass="23245">MDTVLDATDRQKLLDGDDRDFYVSPRFVHHVDEQFRERLTALYRRELPADARVLDLMSSWVSHLPPDASYPRVVGHGLNRAELAANDRLDDSFVQNLNADQSLPFDDHSFDAVLIAVSVQYLQYPTAVFREIARVLAPGGVLAVSFSNRMFPQKAIRAWRAASMDARADLVRRYCDAAGGFESVETLRETPATGDPFYAVVARRAAD</sequence>
<dbReference type="CDD" id="cd02440">
    <property type="entry name" value="AdoMet_MTases"/>
    <property type="match status" value="1"/>
</dbReference>
<dbReference type="EMBL" id="JBHSKX010000001">
    <property type="protein sequence ID" value="MFC5365720.1"/>
    <property type="molecule type" value="Genomic_DNA"/>
</dbReference>
<dbReference type="GO" id="GO:0008168">
    <property type="term" value="F:methyltransferase activity"/>
    <property type="evidence" value="ECO:0007669"/>
    <property type="project" value="UniProtKB-KW"/>
</dbReference>
<dbReference type="SUPFAM" id="SSF53335">
    <property type="entry name" value="S-adenosyl-L-methionine-dependent methyltransferases"/>
    <property type="match status" value="1"/>
</dbReference>
<dbReference type="Gene3D" id="3.40.50.150">
    <property type="entry name" value="Vaccinia Virus protein VP39"/>
    <property type="match status" value="1"/>
</dbReference>
<comment type="caution">
    <text evidence="2">The sequence shown here is derived from an EMBL/GenBank/DDBJ whole genome shotgun (WGS) entry which is preliminary data.</text>
</comment>
<dbReference type="PANTHER" id="PTHR43036:SF2">
    <property type="entry name" value="OS04G0481300 PROTEIN"/>
    <property type="match status" value="1"/>
</dbReference>